<proteinExistence type="predicted"/>
<dbReference type="RefSeq" id="WP_030031991.1">
    <property type="nucleotide sequence ID" value="NZ_BA000058.1"/>
</dbReference>
<gene>
    <name evidence="1" type="ORF">CBO05P1_192</name>
</gene>
<evidence type="ECO:0000313" key="1">
    <source>
        <dbReference type="EMBL" id="BAO04911.1"/>
    </source>
</evidence>
<accession>A0A060N378</accession>
<dbReference type="AlphaFoldDB" id="A0A060N378"/>
<protein>
    <submittedName>
        <fullName evidence="1">Uncharacterized protein</fullName>
    </submittedName>
</protein>
<dbReference type="Proteomes" id="UP000054164">
    <property type="component" value="Unassembled WGS sequence"/>
</dbReference>
<organism evidence="1">
    <name type="scientific">Clostridium botulinum B str. Osaka05</name>
    <dbReference type="NCBI Taxonomy" id="1407017"/>
    <lineage>
        <taxon>Bacteria</taxon>
        <taxon>Bacillati</taxon>
        <taxon>Bacillota</taxon>
        <taxon>Clostridia</taxon>
        <taxon>Eubacteriales</taxon>
        <taxon>Clostridiaceae</taxon>
        <taxon>Clostridium</taxon>
    </lineage>
</organism>
<reference evidence="1" key="1">
    <citation type="submission" date="2013-10" db="EMBL/GenBank/DDBJ databases">
        <title>Draft genome sequence of Clostridium botulinum type B strain Osaka05.</title>
        <authorList>
            <person name="Sakaguchi Y."/>
            <person name="Hosomi K."/>
            <person name="Uchiyama J."/>
            <person name="Ogura Y."/>
            <person name="Sakaguchi M."/>
            <person name="Kohda T."/>
            <person name="Mukamoto M."/>
            <person name="Misawa N."/>
            <person name="Matsuzaki S."/>
            <person name="Hayashi T."/>
            <person name="Kozaki S."/>
        </authorList>
    </citation>
    <scope>NUCLEOTIDE SEQUENCE</scope>
    <source>
        <strain evidence="1">Osaka05</strain>
    </source>
</reference>
<dbReference type="HOGENOM" id="CLU_2408011_0_0_9"/>
<name>A0A060N378_CLOBO</name>
<sequence>MVRDLEKLEKLNGHINENIEMELNLDNKIGFDNVIKRVIDVIKSNEKSLNMEEFKDMKEDITRIIKELKEYKDLFIWTLSTLVYESRVCNNR</sequence>
<dbReference type="EMBL" id="BA000058">
    <property type="protein sequence ID" value="BAO04911.1"/>
    <property type="molecule type" value="Genomic_DNA"/>
</dbReference>